<dbReference type="SFLD" id="SFLDS00003">
    <property type="entry name" value="Haloacid_Dehalogenase"/>
    <property type="match status" value="1"/>
</dbReference>
<dbReference type="Proteomes" id="UP001160483">
    <property type="component" value="Unassembled WGS sequence"/>
</dbReference>
<dbReference type="GO" id="GO:0005634">
    <property type="term" value="C:nucleus"/>
    <property type="evidence" value="ECO:0007669"/>
    <property type="project" value="TreeGrafter"/>
</dbReference>
<sequence length="270" mass="30598">MSSRHAWRYVTFDATGTLLRPAECLGKTYLNFWKAASGQSLSSSRYAAAVAALTSQFPTEFSLLSRSNPNFGSDSKTTSAFLWWRQLVLNVMKRAKVVDCLAHNEEQVERFMRNLYAHFARPEAWMVFEDVKPTLERLVAMKVPIGVISNFDERLESLLVGLKLRDYFQVVTTSFGQPQMKPHASIFQSTFKQLQTEEEPVVASKFLHVGDHLSRDFKAAKDIGAQARLLWRTKHPPPPNDINANEVIATLHDVVAEKQVNEVEALLTAW</sequence>
<comment type="caution">
    <text evidence="1">The sequence shown here is derived from an EMBL/GenBank/DDBJ whole genome shotgun (WGS) entry which is preliminary data.</text>
</comment>
<evidence type="ECO:0000313" key="1">
    <source>
        <dbReference type="EMBL" id="CAH0479817.1"/>
    </source>
</evidence>
<dbReference type="Proteomes" id="UP001158986">
    <property type="component" value="Unassembled WGS sequence"/>
</dbReference>
<dbReference type="InterPro" id="IPR023214">
    <property type="entry name" value="HAD_sf"/>
</dbReference>
<dbReference type="PANTHER" id="PTHR46191:SF2">
    <property type="entry name" value="HALOACID DEHALOGENASE-LIKE HYDROLASE DOMAIN-CONTAINING PROTEIN 3"/>
    <property type="match status" value="1"/>
</dbReference>
<dbReference type="EMBL" id="CAKKTJ010000321">
    <property type="protein sequence ID" value="CAH0479817.1"/>
    <property type="molecule type" value="Genomic_DNA"/>
</dbReference>
<reference evidence="1 3" key="1">
    <citation type="submission" date="2021-11" db="EMBL/GenBank/DDBJ databases">
        <authorList>
            <person name="Islam A."/>
            <person name="Islam S."/>
            <person name="Flora M.S."/>
            <person name="Rahman M."/>
            <person name="Ziaur R.M."/>
            <person name="Epstein J.H."/>
            <person name="Hassan M."/>
            <person name="Klassen M."/>
            <person name="Woodard K."/>
            <person name="Webb A."/>
            <person name="Webby R.J."/>
            <person name="El Zowalaty M.E."/>
        </authorList>
    </citation>
    <scope>NUCLEOTIDE SEQUENCE</scope>
    <source>
        <strain evidence="2">Pbs1</strain>
        <strain evidence="1">Pbs3</strain>
    </source>
</reference>
<dbReference type="AlphaFoldDB" id="A0AAU9L6D2"/>
<evidence type="ECO:0000313" key="3">
    <source>
        <dbReference type="Proteomes" id="UP001158986"/>
    </source>
</evidence>
<proteinExistence type="predicted"/>
<dbReference type="PANTHER" id="PTHR46191">
    <property type="match status" value="1"/>
</dbReference>
<evidence type="ECO:0000313" key="2">
    <source>
        <dbReference type="EMBL" id="CAH0513634.1"/>
    </source>
</evidence>
<protein>
    <recommendedName>
        <fullName evidence="5">Haloacid dehalogenase-like hydrolase</fullName>
    </recommendedName>
</protein>
<accession>A0AAU9L6D2</accession>
<dbReference type="SFLD" id="SFLDG01129">
    <property type="entry name" value="C1.5:_HAD__Beta-PGM__Phosphata"/>
    <property type="match status" value="1"/>
</dbReference>
<dbReference type="InterPro" id="IPR051828">
    <property type="entry name" value="HAD-like_hydrolase_domain"/>
</dbReference>
<dbReference type="Pfam" id="PF00702">
    <property type="entry name" value="Hydrolase"/>
    <property type="match status" value="1"/>
</dbReference>
<dbReference type="EMBL" id="CAKLCB010000016">
    <property type="protein sequence ID" value="CAH0513634.1"/>
    <property type="molecule type" value="Genomic_DNA"/>
</dbReference>
<dbReference type="SUPFAM" id="SSF56784">
    <property type="entry name" value="HAD-like"/>
    <property type="match status" value="1"/>
</dbReference>
<gene>
    <name evidence="2" type="ORF">PBS001_LOCUS441</name>
    <name evidence="1" type="ORF">PBS003_LOCUS6448</name>
</gene>
<evidence type="ECO:0000313" key="4">
    <source>
        <dbReference type="Proteomes" id="UP001160483"/>
    </source>
</evidence>
<evidence type="ECO:0008006" key="5">
    <source>
        <dbReference type="Google" id="ProtNLM"/>
    </source>
</evidence>
<dbReference type="NCBIfam" id="TIGR01549">
    <property type="entry name" value="HAD-SF-IA-v1"/>
    <property type="match status" value="1"/>
</dbReference>
<dbReference type="InterPro" id="IPR044924">
    <property type="entry name" value="HAD-SF_hydro_IA_REG-2-like_cap"/>
</dbReference>
<dbReference type="Gene3D" id="1.10.150.720">
    <property type="entry name" value="Haloacid dehalogenase-like hydrolase"/>
    <property type="match status" value="1"/>
</dbReference>
<dbReference type="InterPro" id="IPR006439">
    <property type="entry name" value="HAD-SF_hydro_IA"/>
</dbReference>
<dbReference type="InterPro" id="IPR036412">
    <property type="entry name" value="HAD-like_sf"/>
</dbReference>
<keyword evidence="3" id="KW-1185">Reference proteome</keyword>
<dbReference type="Gene3D" id="3.40.50.1000">
    <property type="entry name" value="HAD superfamily/HAD-like"/>
    <property type="match status" value="1"/>
</dbReference>
<name>A0AAU9L6D2_9STRA</name>
<organism evidence="1 4">
    <name type="scientific">Peronospora belbahrii</name>
    <dbReference type="NCBI Taxonomy" id="622444"/>
    <lineage>
        <taxon>Eukaryota</taxon>
        <taxon>Sar</taxon>
        <taxon>Stramenopiles</taxon>
        <taxon>Oomycota</taxon>
        <taxon>Peronosporomycetes</taxon>
        <taxon>Peronosporales</taxon>
        <taxon>Peronosporaceae</taxon>
        <taxon>Peronospora</taxon>
    </lineage>
</organism>